<dbReference type="Gene3D" id="3.30.190.20">
    <property type="match status" value="1"/>
</dbReference>
<keyword evidence="4" id="KW-0677">Repeat</keyword>
<dbReference type="GO" id="GO:0016887">
    <property type="term" value="F:ATP hydrolysis activity"/>
    <property type="evidence" value="ECO:0007669"/>
    <property type="project" value="InterPro"/>
</dbReference>
<dbReference type="InterPro" id="IPR004602">
    <property type="entry name" value="UvrA"/>
</dbReference>
<evidence type="ECO:0000256" key="5">
    <source>
        <dbReference type="ARBA" id="ARBA00022741"/>
    </source>
</evidence>
<feature type="domain" description="ABC transporter" evidence="14">
    <location>
        <begin position="498"/>
        <end position="827"/>
    </location>
</feature>
<dbReference type="Pfam" id="PF17760">
    <property type="entry name" value="UvrA_inter"/>
    <property type="match status" value="1"/>
</dbReference>
<dbReference type="GO" id="GO:0005524">
    <property type="term" value="F:ATP binding"/>
    <property type="evidence" value="ECO:0007669"/>
    <property type="project" value="UniProtKB-KW"/>
</dbReference>
<keyword evidence="2" id="KW-0963">Cytoplasm</keyword>
<dbReference type="PANTHER" id="PTHR43152:SF3">
    <property type="entry name" value="UVRABC SYSTEM PROTEIN A"/>
    <property type="match status" value="1"/>
</dbReference>
<evidence type="ECO:0000256" key="1">
    <source>
        <dbReference type="ARBA" id="ARBA00004496"/>
    </source>
</evidence>
<evidence type="ECO:0000256" key="13">
    <source>
        <dbReference type="ARBA" id="ARBA00023204"/>
    </source>
</evidence>
<gene>
    <name evidence="15" type="ORF">MNBD_NITROSPIRAE02-277</name>
</gene>
<dbReference type="FunFam" id="1.20.1580.10:FF:000002">
    <property type="entry name" value="UvrABC system protein A"/>
    <property type="match status" value="1"/>
</dbReference>
<keyword evidence="12" id="KW-0238">DNA-binding</keyword>
<keyword evidence="6" id="KW-0227">DNA damage</keyword>
<reference evidence="15" key="1">
    <citation type="submission" date="2018-06" db="EMBL/GenBank/DDBJ databases">
        <authorList>
            <person name="Zhirakovskaya E."/>
        </authorList>
    </citation>
    <scope>NUCLEOTIDE SEQUENCE</scope>
</reference>
<keyword evidence="10" id="KW-0067">ATP-binding</keyword>
<protein>
    <submittedName>
        <fullName evidence="15">Excinuclease ABC subunit A</fullName>
    </submittedName>
</protein>
<dbReference type="Gene3D" id="3.40.50.300">
    <property type="entry name" value="P-loop containing nucleotide triphosphate hydrolases"/>
    <property type="match status" value="3"/>
</dbReference>
<dbReference type="GO" id="GO:0003677">
    <property type="term" value="F:DNA binding"/>
    <property type="evidence" value="ECO:0007669"/>
    <property type="project" value="UniProtKB-KW"/>
</dbReference>
<evidence type="ECO:0000256" key="11">
    <source>
        <dbReference type="ARBA" id="ARBA00022881"/>
    </source>
</evidence>
<keyword evidence="7" id="KW-0228">DNA excision</keyword>
<dbReference type="NCBIfam" id="TIGR00630">
    <property type="entry name" value="uvra"/>
    <property type="match status" value="1"/>
</dbReference>
<evidence type="ECO:0000259" key="14">
    <source>
        <dbReference type="PROSITE" id="PS50893"/>
    </source>
</evidence>
<dbReference type="SMART" id="SM00382">
    <property type="entry name" value="AAA"/>
    <property type="match status" value="2"/>
</dbReference>
<evidence type="ECO:0000256" key="9">
    <source>
        <dbReference type="ARBA" id="ARBA00022833"/>
    </source>
</evidence>
<dbReference type="CDD" id="cd03271">
    <property type="entry name" value="ABC_UvrA_II"/>
    <property type="match status" value="1"/>
</dbReference>
<sequence length="843" mass="93928">MQDFIVIKGAREHNLKNIDLKIPRNRIIVITGPSGSGKSSLAIDTIYAEGQRRYVQSLSSYARQFIGELQKPDVDYIEGLSPSVAIEQKTVSRSPRSTLGTITEIYDYMRVLYTRIGKAYCYNCGSPITVQDAENILLSVLHMPAGTRLQILSPIVRERKGEYRKELQQMRREGFVRARIDGEMIDLTGDIALKKHKRHTIEMVVDRLIVKPGIERQLKSAIESALNFSDTVIINLIDRNEDILFSRTLACIKCGLSYPEITPMFFSFNSTLGACPLCHGLGYENLIEETSESDKLIPCKECGGLRLKREALGIKLQGINIGEFSRLSVKRALEFIDNLSLSERDGIIAGRIVKEVRDRLHFLRWVGLDYLTLDRPAATLSGGEAQRIRLSTQLGSSLTGVLYVLDEPSIGLHPRDCRKLLETLSGIRDAENTVIIVEHDAETIMWADYVIDLGPGGGRSGGWVVAEGTPQEIQEIESSPTGMYLSGRKTIPLPSQRRRPKDSVKITGITEHNLKGFDVKIPLGVFVCCTGVSGSGKSTLVLDILYKILLKELYGSRVNPGRFRAIKGADKLSRVICVDQKPLGRTPRSNPATYTGIFTHIRDLFSRVQDARVRGYSPSRFSFNVQGGRCENCKGEGYKKVEMHFLPDVYVPCDECKGMRYNRETLAIRFKDKNISEVLEMTITEAYDFFSKIPLLRGKLQVLVDVGLGYIKLGQPATTLSGGEAQRVRLAKELSKRSRGDTLYILDEPTTGLHFVDIERLLNVLNSLVDKGNTVVVIEHNLDVIKCADYIIDLGPEGGDDGGYLVATGTPEDVCRNERSHTGFFLKKLLEGQTQFQNPGVTA</sequence>
<accession>A0A3B1DBT2</accession>
<dbReference type="EMBL" id="UOGH01000251">
    <property type="protein sequence ID" value="VAX32330.1"/>
    <property type="molecule type" value="Genomic_DNA"/>
</dbReference>
<keyword evidence="8" id="KW-0863">Zinc-finger</keyword>
<evidence type="ECO:0000256" key="10">
    <source>
        <dbReference type="ARBA" id="ARBA00022840"/>
    </source>
</evidence>
<keyword evidence="13" id="KW-0234">DNA repair</keyword>
<name>A0A3B1DBT2_9ZZZZ</name>
<dbReference type="SUPFAM" id="SSF52540">
    <property type="entry name" value="P-loop containing nucleoside triphosphate hydrolases"/>
    <property type="match status" value="2"/>
</dbReference>
<dbReference type="PANTHER" id="PTHR43152">
    <property type="entry name" value="UVRABC SYSTEM PROTEIN A"/>
    <property type="match status" value="1"/>
</dbReference>
<keyword evidence="3" id="KW-0479">Metal-binding</keyword>
<evidence type="ECO:0000256" key="3">
    <source>
        <dbReference type="ARBA" id="ARBA00022723"/>
    </source>
</evidence>
<dbReference type="InterPro" id="IPR017871">
    <property type="entry name" value="ABC_transporter-like_CS"/>
</dbReference>
<dbReference type="GO" id="GO:0004518">
    <property type="term" value="F:nuclease activity"/>
    <property type="evidence" value="ECO:0007669"/>
    <property type="project" value="UniProtKB-KW"/>
</dbReference>
<evidence type="ECO:0000313" key="15">
    <source>
        <dbReference type="EMBL" id="VAX32330.1"/>
    </source>
</evidence>
<dbReference type="GO" id="GO:0009380">
    <property type="term" value="C:excinuclease repair complex"/>
    <property type="evidence" value="ECO:0007669"/>
    <property type="project" value="InterPro"/>
</dbReference>
<dbReference type="GO" id="GO:0006289">
    <property type="term" value="P:nucleotide-excision repair"/>
    <property type="evidence" value="ECO:0007669"/>
    <property type="project" value="InterPro"/>
</dbReference>
<organism evidence="15">
    <name type="scientific">hydrothermal vent metagenome</name>
    <dbReference type="NCBI Taxonomy" id="652676"/>
    <lineage>
        <taxon>unclassified sequences</taxon>
        <taxon>metagenomes</taxon>
        <taxon>ecological metagenomes</taxon>
    </lineage>
</organism>
<evidence type="ECO:0000256" key="12">
    <source>
        <dbReference type="ARBA" id="ARBA00023125"/>
    </source>
</evidence>
<dbReference type="InterPro" id="IPR041102">
    <property type="entry name" value="UvrA_inter"/>
</dbReference>
<dbReference type="AlphaFoldDB" id="A0A3B1DBT2"/>
<dbReference type="PROSITE" id="PS00211">
    <property type="entry name" value="ABC_TRANSPORTER_1"/>
    <property type="match status" value="2"/>
</dbReference>
<evidence type="ECO:0000256" key="4">
    <source>
        <dbReference type="ARBA" id="ARBA00022737"/>
    </source>
</evidence>
<dbReference type="GO" id="GO:0008270">
    <property type="term" value="F:zinc ion binding"/>
    <property type="evidence" value="ECO:0007669"/>
    <property type="project" value="UniProtKB-KW"/>
</dbReference>
<dbReference type="Gene3D" id="1.20.1580.10">
    <property type="entry name" value="ABC transporter ATPase like domain"/>
    <property type="match status" value="3"/>
</dbReference>
<evidence type="ECO:0000256" key="2">
    <source>
        <dbReference type="ARBA" id="ARBA00022490"/>
    </source>
</evidence>
<evidence type="ECO:0000256" key="7">
    <source>
        <dbReference type="ARBA" id="ARBA00022769"/>
    </source>
</evidence>
<keyword evidence="9" id="KW-0862">Zinc</keyword>
<evidence type="ECO:0000256" key="6">
    <source>
        <dbReference type="ARBA" id="ARBA00022763"/>
    </source>
</evidence>
<dbReference type="InterPro" id="IPR003593">
    <property type="entry name" value="AAA+_ATPase"/>
</dbReference>
<dbReference type="InterPro" id="IPR027417">
    <property type="entry name" value="P-loop_NTPase"/>
</dbReference>
<evidence type="ECO:0000256" key="8">
    <source>
        <dbReference type="ARBA" id="ARBA00022771"/>
    </source>
</evidence>
<proteinExistence type="predicted"/>
<keyword evidence="5" id="KW-0547">Nucleotide-binding</keyword>
<dbReference type="InterPro" id="IPR003439">
    <property type="entry name" value="ABC_transporter-like_ATP-bd"/>
</dbReference>
<keyword evidence="11" id="KW-0267">Excision nuclease</keyword>
<comment type="subcellular location">
    <subcellularLocation>
        <location evidence="1">Cytoplasm</location>
    </subcellularLocation>
</comment>
<dbReference type="GO" id="GO:0005737">
    <property type="term" value="C:cytoplasm"/>
    <property type="evidence" value="ECO:0007669"/>
    <property type="project" value="UniProtKB-SubCell"/>
</dbReference>
<dbReference type="PROSITE" id="PS50893">
    <property type="entry name" value="ABC_TRANSPORTER_2"/>
    <property type="match status" value="1"/>
</dbReference>